<proteinExistence type="predicted"/>
<name>A0ABS7F9C7_9PROT</name>
<dbReference type="EMBL" id="JAHZUY010000103">
    <property type="protein sequence ID" value="MBW8271446.1"/>
    <property type="molecule type" value="Genomic_DNA"/>
</dbReference>
<dbReference type="Proteomes" id="UP001519924">
    <property type="component" value="Unassembled WGS sequence"/>
</dbReference>
<dbReference type="InterPro" id="IPR029060">
    <property type="entry name" value="PIN-like_dom_sf"/>
</dbReference>
<dbReference type="InterPro" id="IPR002716">
    <property type="entry name" value="PIN_dom"/>
</dbReference>
<sequence length="129" mass="14006">MRLLLDTHVLLWFAAGDERLGRKARAAIADPANTVLVSVVSLWEAAIKVRIGKLDVDVSALIRDSVRAGFDLLDLTPGHVGRLPALPVSGRHRDPFDHLLLAQAAAEGATFVTDDGHARRYGVPILRSR</sequence>
<dbReference type="InterPro" id="IPR052919">
    <property type="entry name" value="TA_system_RNase"/>
</dbReference>
<keyword evidence="3" id="KW-1185">Reference proteome</keyword>
<comment type="caution">
    <text evidence="2">The sequence shown here is derived from an EMBL/GenBank/DDBJ whole genome shotgun (WGS) entry which is preliminary data.</text>
</comment>
<dbReference type="CDD" id="cd09872">
    <property type="entry name" value="PIN_Sll0205-like"/>
    <property type="match status" value="1"/>
</dbReference>
<dbReference type="Pfam" id="PF01850">
    <property type="entry name" value="PIN"/>
    <property type="match status" value="1"/>
</dbReference>
<dbReference type="PANTHER" id="PTHR36173:SF2">
    <property type="entry name" value="RIBONUCLEASE VAPC16"/>
    <property type="match status" value="1"/>
</dbReference>
<gene>
    <name evidence="2" type="ORF">K1J50_18365</name>
</gene>
<dbReference type="PANTHER" id="PTHR36173">
    <property type="entry name" value="RIBONUCLEASE VAPC16-RELATED"/>
    <property type="match status" value="1"/>
</dbReference>
<protein>
    <submittedName>
        <fullName evidence="2">Type II toxin-antitoxin system VapC family toxin</fullName>
    </submittedName>
</protein>
<accession>A0ABS7F9C7</accession>
<dbReference type="RefSeq" id="WP_220119207.1">
    <property type="nucleotide sequence ID" value="NZ_JAHZUY010000103.1"/>
</dbReference>
<organism evidence="2 3">
    <name type="scientific">Caldovatus aquaticus</name>
    <dbReference type="NCBI Taxonomy" id="2865671"/>
    <lineage>
        <taxon>Bacteria</taxon>
        <taxon>Pseudomonadati</taxon>
        <taxon>Pseudomonadota</taxon>
        <taxon>Alphaproteobacteria</taxon>
        <taxon>Acetobacterales</taxon>
        <taxon>Roseomonadaceae</taxon>
        <taxon>Caldovatus</taxon>
    </lineage>
</organism>
<dbReference type="Gene3D" id="3.40.50.1010">
    <property type="entry name" value="5'-nuclease"/>
    <property type="match status" value="1"/>
</dbReference>
<dbReference type="SUPFAM" id="SSF88723">
    <property type="entry name" value="PIN domain-like"/>
    <property type="match status" value="1"/>
</dbReference>
<dbReference type="InterPro" id="IPR041705">
    <property type="entry name" value="PIN_Sll0205"/>
</dbReference>
<evidence type="ECO:0000313" key="2">
    <source>
        <dbReference type="EMBL" id="MBW8271446.1"/>
    </source>
</evidence>
<reference evidence="2 3" key="1">
    <citation type="submission" date="2021-08" db="EMBL/GenBank/DDBJ databases">
        <title>Caldovatus sediminis gen. nov., sp. nov., a moderately thermophilic bacterium isolated from a hot spring.</title>
        <authorList>
            <person name="Hu C.-J."/>
            <person name="Li W.-J."/>
            <person name="Xian W.-D."/>
        </authorList>
    </citation>
    <scope>NUCLEOTIDE SEQUENCE [LARGE SCALE GENOMIC DNA]</scope>
    <source>
        <strain evidence="2 3">SYSU G05006</strain>
    </source>
</reference>
<evidence type="ECO:0000313" key="3">
    <source>
        <dbReference type="Proteomes" id="UP001519924"/>
    </source>
</evidence>
<feature type="domain" description="PIN" evidence="1">
    <location>
        <begin position="4"/>
        <end position="122"/>
    </location>
</feature>
<evidence type="ECO:0000259" key="1">
    <source>
        <dbReference type="Pfam" id="PF01850"/>
    </source>
</evidence>